<dbReference type="InterPro" id="IPR051262">
    <property type="entry name" value="SMP-30/CGR1_Lactonase"/>
</dbReference>
<sequence length="977" mass="105858">MRRLFWILVLVAAAALPMAAQSVFSLRPDDPRAAYLERGSFGAAGDGQGDDTAAIQAAIDHVQETTGEGVVFVAEGRYRISRTIHLWTGIRLIGYGAHRPVFLLGANTPGFQEGHEFLGTGRYMVQFASRRPAPGEPVVDANEFTFYSGISNLDFEIGEGNPAAIAVRFHVAQHSFLQHMRFQVGDGRAALEDVGNGAIDLQIEGGEYGIISVRTSPAWQFLLMDSSLTGQRRAAIHTQEVGMTLVRDRIARTPVAVEITPGMTEQLYGRDLVLGEIGQSAVVLGDAQKAHHEVTLDHVVCRNVPQMVEGETGASGMFAVKGSSQPYVEEHLTIGVEIDSEGRERGVRVRHRERAVAGRAVASDIPSLPPMREWVNVRTLGAKGDGSDDTAALQAAIDEHRVLYFPSGTYRVTNTLRLRTDSVLIGFNPSTTLITVTDDAANFTGKGEPVPVVQSAKGGAAIVTGIGIVTAEMDRRAAGLVWLAGPRSMVEDVNFRFGPGRGNAVLAPNLPRPARRPENTAAYVETQSPSLWVKDGGGGIFRGVWTANTLARAGLLVENTTTPSVVYQMSCEHHMHHETQFHHASNWTVYALQTEEENPAGADAFAVDLADAHHMLFANLFIYRVSRNVLPKPNAVETANSTGVQFENVHTFSMTWLAFDNSVFDRTSGVRVRTHDFTSFTVDFDLKLGAPLPLPADVFGAGATLEQLASGFSNIAGLTTDDDGHLFFTDAAMHRIYRWNADAKKAELLTDKVPTPMAAGFAGHGSLLALDYSQSVFVVDTKTGEATKIEPANMPVSGTNLMLPVGFHNSVETLVWQMEHRGVIYAPRSNMAIAAEVKDEARSYFYAPGTLDAIMAGGNWQPMLQTSQWQLFHVGDEHLAVCEDDDAVYRLRLDSLQHVTATEFARRGGTSVVTDTAGNVYVAEGQLYIYNASGREIGVVEIPERPSSLAFGGTDKKTLFIGARRSLFSLRTAAAGL</sequence>
<accession>A0A2N9M844</accession>
<dbReference type="Gene3D" id="2.160.20.10">
    <property type="entry name" value="Single-stranded right-handed beta-helix, Pectin lyase-like"/>
    <property type="match status" value="2"/>
</dbReference>
<dbReference type="SUPFAM" id="SSF63829">
    <property type="entry name" value="Calcium-dependent phosphotriesterase"/>
    <property type="match status" value="1"/>
</dbReference>
<keyword evidence="1" id="KW-0378">Hydrolase</keyword>
<dbReference type="PANTHER" id="PTHR47572">
    <property type="entry name" value="LIPOPROTEIN-RELATED"/>
    <property type="match status" value="1"/>
</dbReference>
<organism evidence="5 6">
    <name type="scientific">Candidatus Sulfuritelmatomonas gaucii</name>
    <dbReference type="NCBI Taxonomy" id="2043161"/>
    <lineage>
        <taxon>Bacteria</taxon>
        <taxon>Pseudomonadati</taxon>
        <taxon>Acidobacteriota</taxon>
        <taxon>Terriglobia</taxon>
        <taxon>Terriglobales</taxon>
        <taxon>Acidobacteriaceae</taxon>
        <taxon>Candidatus Sulfuritelmatomonas</taxon>
    </lineage>
</organism>
<evidence type="ECO:0000256" key="2">
    <source>
        <dbReference type="SAM" id="SignalP"/>
    </source>
</evidence>
<dbReference type="EMBL" id="OKRB01000152">
    <property type="protein sequence ID" value="SPE31630.1"/>
    <property type="molecule type" value="Genomic_DNA"/>
</dbReference>
<evidence type="ECO:0000313" key="6">
    <source>
        <dbReference type="Proteomes" id="UP000239735"/>
    </source>
</evidence>
<dbReference type="Proteomes" id="UP000239735">
    <property type="component" value="Unassembled WGS sequence"/>
</dbReference>
<dbReference type="AlphaFoldDB" id="A0A2N9M844"/>
<dbReference type="GO" id="GO:0016787">
    <property type="term" value="F:hydrolase activity"/>
    <property type="evidence" value="ECO:0007669"/>
    <property type="project" value="UniProtKB-KW"/>
</dbReference>
<dbReference type="Pfam" id="PF12708">
    <property type="entry name" value="Pect-lyase_RHGA_epim"/>
    <property type="match status" value="2"/>
</dbReference>
<dbReference type="Pfam" id="PF08450">
    <property type="entry name" value="SGL"/>
    <property type="match status" value="1"/>
</dbReference>
<dbReference type="InterPro" id="IPR024535">
    <property type="entry name" value="RHGA/B-epi-like_pectate_lyase"/>
</dbReference>
<dbReference type="OrthoDB" id="9795222at2"/>
<dbReference type="Gene3D" id="2.120.10.30">
    <property type="entry name" value="TolB, C-terminal domain"/>
    <property type="match status" value="1"/>
</dbReference>
<protein>
    <submittedName>
        <fullName evidence="5">Gluconolactonase</fullName>
    </submittedName>
</protein>
<dbReference type="SUPFAM" id="SSF51126">
    <property type="entry name" value="Pectin lyase-like"/>
    <property type="match status" value="2"/>
</dbReference>
<dbReference type="InterPro" id="IPR013658">
    <property type="entry name" value="SGL"/>
</dbReference>
<dbReference type="InterPro" id="IPR011042">
    <property type="entry name" value="6-blade_b-propeller_TolB-like"/>
</dbReference>
<feature type="domain" description="Rhamnogalacturonase A/B/Epimerase-like pectate lyase" evidence="4">
    <location>
        <begin position="374"/>
        <end position="440"/>
    </location>
</feature>
<dbReference type="Gene3D" id="2.40.10.500">
    <property type="match status" value="1"/>
</dbReference>
<dbReference type="InterPro" id="IPR011050">
    <property type="entry name" value="Pectin_lyase_fold/virulence"/>
</dbReference>
<proteinExistence type="predicted"/>
<reference evidence="6" key="1">
    <citation type="submission" date="2018-02" db="EMBL/GenBank/DDBJ databases">
        <authorList>
            <person name="Hausmann B."/>
        </authorList>
    </citation>
    <scope>NUCLEOTIDE SEQUENCE [LARGE SCALE GENOMIC DNA]</scope>
    <source>
        <strain evidence="6">Peat soil MAG SbA5</strain>
    </source>
</reference>
<dbReference type="InterPro" id="IPR012334">
    <property type="entry name" value="Pectin_lyas_fold"/>
</dbReference>
<feature type="signal peptide" evidence="2">
    <location>
        <begin position="1"/>
        <end position="22"/>
    </location>
</feature>
<evidence type="ECO:0000256" key="1">
    <source>
        <dbReference type="ARBA" id="ARBA00022801"/>
    </source>
</evidence>
<evidence type="ECO:0000259" key="4">
    <source>
        <dbReference type="Pfam" id="PF12708"/>
    </source>
</evidence>
<feature type="domain" description="Rhamnogalacturonase A/B/Epimerase-like pectate lyase" evidence="4">
    <location>
        <begin position="40"/>
        <end position="212"/>
    </location>
</feature>
<keyword evidence="2" id="KW-0732">Signal</keyword>
<gene>
    <name evidence="5" type="ORF">SBA5_90007</name>
</gene>
<evidence type="ECO:0000313" key="5">
    <source>
        <dbReference type="EMBL" id="SPE31630.1"/>
    </source>
</evidence>
<feature type="domain" description="SMP-30/Gluconolactonase/LRE-like region" evidence="3">
    <location>
        <begin position="912"/>
        <end position="962"/>
    </location>
</feature>
<name>A0A2N9M844_9BACT</name>
<dbReference type="PANTHER" id="PTHR47572:SF4">
    <property type="entry name" value="LACTONASE DRP35"/>
    <property type="match status" value="1"/>
</dbReference>
<evidence type="ECO:0000259" key="3">
    <source>
        <dbReference type="Pfam" id="PF08450"/>
    </source>
</evidence>
<feature type="chain" id="PRO_5014860766" evidence="2">
    <location>
        <begin position="23"/>
        <end position="977"/>
    </location>
</feature>